<dbReference type="GO" id="GO:0016020">
    <property type="term" value="C:membrane"/>
    <property type="evidence" value="ECO:0007669"/>
    <property type="project" value="TreeGrafter"/>
</dbReference>
<dbReference type="AlphaFoldDB" id="A0A397CJK1"/>
<dbReference type="Proteomes" id="UP000266643">
    <property type="component" value="Unassembled WGS sequence"/>
</dbReference>
<evidence type="ECO:0000313" key="10">
    <source>
        <dbReference type="Proteomes" id="UP000266643"/>
    </source>
</evidence>
<dbReference type="PROSITE" id="PS51456">
    <property type="entry name" value="MYOSIN_MOTOR"/>
    <property type="match status" value="1"/>
</dbReference>
<evidence type="ECO:0000256" key="6">
    <source>
        <dbReference type="PROSITE-ProRule" id="PRU00782"/>
    </source>
</evidence>
<reference evidence="9 10" key="1">
    <citation type="submission" date="2018-08" db="EMBL/GenBank/DDBJ databases">
        <title>Aphanomyces genome sequencing and annotation.</title>
        <authorList>
            <person name="Minardi D."/>
            <person name="Oidtmann B."/>
            <person name="Van Der Giezen M."/>
            <person name="Studholme D.J."/>
        </authorList>
    </citation>
    <scope>NUCLEOTIDE SEQUENCE [LARGE SCALE GENOMIC DNA]</scope>
    <source>
        <strain evidence="9 10">D2</strain>
    </source>
</reference>
<feature type="domain" description="Myosin N-terminal SH3-like" evidence="8">
    <location>
        <begin position="23"/>
        <end position="72"/>
    </location>
</feature>
<sequence length="291" mass="32359">MATPGLISKQQSTQENVENMPINVGDSVWVPGADQVWELGSVMAIGGLKVTVRNSHNKVAQVDRGLSLPQNPRVTDDMTALYFIHEPGVLHNLSERSKLDGQRPYTFMANVLIAVNPLRPLADPRISEIVNNSNCPPHPYAIAEMAYQQMVYNSTREMPTNQSVVISGETESSKIVLKHLTTRGVFGKKATPAQVDEFAAARHDNSNSLDNRLIEQNPILEAFGNAKTLRNHNSSRFGKFMKLQFTSDGTFKLAGAFVETYLLEKSRLVYQVDGERNFHIFYQLLQGGSVQ</sequence>
<dbReference type="EMBL" id="QUTD01008216">
    <property type="protein sequence ID" value="RHY47107.1"/>
    <property type="molecule type" value="Genomic_DNA"/>
</dbReference>
<dbReference type="GO" id="GO:0007015">
    <property type="term" value="P:actin filament organization"/>
    <property type="evidence" value="ECO:0007669"/>
    <property type="project" value="TreeGrafter"/>
</dbReference>
<comment type="similarity">
    <text evidence="6">Belongs to the TRAFAC class myosin-kinesin ATPase superfamily. Myosin family.</text>
</comment>
<keyword evidence="2" id="KW-0067">ATP-binding</keyword>
<dbReference type="InterPro" id="IPR036961">
    <property type="entry name" value="Kinesin_motor_dom_sf"/>
</dbReference>
<dbReference type="GO" id="GO:0000146">
    <property type="term" value="F:microfilament motor activity"/>
    <property type="evidence" value="ECO:0007669"/>
    <property type="project" value="TreeGrafter"/>
</dbReference>
<evidence type="ECO:0000256" key="2">
    <source>
        <dbReference type="ARBA" id="ARBA00022840"/>
    </source>
</evidence>
<dbReference type="GO" id="GO:0016459">
    <property type="term" value="C:myosin complex"/>
    <property type="evidence" value="ECO:0007669"/>
    <property type="project" value="UniProtKB-KW"/>
</dbReference>
<dbReference type="PRINTS" id="PR00193">
    <property type="entry name" value="MYOSINHEAVY"/>
</dbReference>
<dbReference type="SUPFAM" id="SSF52540">
    <property type="entry name" value="P-loop containing nucleoside triphosphate hydrolases"/>
    <property type="match status" value="1"/>
</dbReference>
<evidence type="ECO:0000256" key="1">
    <source>
        <dbReference type="ARBA" id="ARBA00022741"/>
    </source>
</evidence>
<keyword evidence="5 6" id="KW-0009">Actin-binding</keyword>
<comment type="caution">
    <text evidence="6">Lacks conserved residue(s) required for the propagation of feature annotation.</text>
</comment>
<evidence type="ECO:0000256" key="4">
    <source>
        <dbReference type="ARBA" id="ARBA00023175"/>
    </source>
</evidence>
<dbReference type="VEuPathDB" id="FungiDB:H257_06392"/>
<evidence type="ECO:0008006" key="11">
    <source>
        <dbReference type="Google" id="ProtNLM"/>
    </source>
</evidence>
<keyword evidence="3 6" id="KW-0518">Myosin</keyword>
<dbReference type="Pfam" id="PF00063">
    <property type="entry name" value="Myosin_head"/>
    <property type="match status" value="1"/>
</dbReference>
<dbReference type="PANTHER" id="PTHR13140:SF845">
    <property type="entry name" value="MYOSIN-LIKE PROTEIN"/>
    <property type="match status" value="1"/>
</dbReference>
<name>A0A397CJK1_APHAT</name>
<protein>
    <recommendedName>
        <fullName evidence="11">Myosin motor domain-containing protein</fullName>
    </recommendedName>
</protein>
<dbReference type="GO" id="GO:0005524">
    <property type="term" value="F:ATP binding"/>
    <property type="evidence" value="ECO:0007669"/>
    <property type="project" value="UniProtKB-KW"/>
</dbReference>
<evidence type="ECO:0000256" key="3">
    <source>
        <dbReference type="ARBA" id="ARBA00023123"/>
    </source>
</evidence>
<keyword evidence="1" id="KW-0547">Nucleotide-binding</keyword>
<dbReference type="GO" id="GO:0005737">
    <property type="term" value="C:cytoplasm"/>
    <property type="evidence" value="ECO:0007669"/>
    <property type="project" value="TreeGrafter"/>
</dbReference>
<proteinExistence type="inferred from homology"/>
<dbReference type="SMART" id="SM00242">
    <property type="entry name" value="MYSc"/>
    <property type="match status" value="1"/>
</dbReference>
<dbReference type="InterPro" id="IPR027417">
    <property type="entry name" value="P-loop_NTPase"/>
</dbReference>
<dbReference type="GO" id="GO:0051015">
    <property type="term" value="F:actin filament binding"/>
    <property type="evidence" value="ECO:0007669"/>
    <property type="project" value="TreeGrafter"/>
</dbReference>
<accession>A0A397CJK1</accession>
<evidence type="ECO:0000259" key="8">
    <source>
        <dbReference type="PROSITE" id="PS51844"/>
    </source>
</evidence>
<evidence type="ECO:0000313" key="9">
    <source>
        <dbReference type="EMBL" id="RHY47107.1"/>
    </source>
</evidence>
<gene>
    <name evidence="9" type="ORF">DYB30_004839</name>
</gene>
<dbReference type="InterPro" id="IPR004009">
    <property type="entry name" value="SH3_Myosin"/>
</dbReference>
<feature type="non-terminal residue" evidence="9">
    <location>
        <position position="291"/>
    </location>
</feature>
<dbReference type="Gene3D" id="3.40.850.10">
    <property type="entry name" value="Kinesin motor domain"/>
    <property type="match status" value="1"/>
</dbReference>
<evidence type="ECO:0000256" key="5">
    <source>
        <dbReference type="ARBA" id="ARBA00023203"/>
    </source>
</evidence>
<dbReference type="PANTHER" id="PTHR13140">
    <property type="entry name" value="MYOSIN"/>
    <property type="match status" value="1"/>
</dbReference>
<comment type="caution">
    <text evidence="9">The sequence shown here is derived from an EMBL/GenBank/DDBJ whole genome shotgun (WGS) entry which is preliminary data.</text>
</comment>
<dbReference type="PROSITE" id="PS51844">
    <property type="entry name" value="SH3_LIKE"/>
    <property type="match status" value="1"/>
</dbReference>
<organism evidence="9 10">
    <name type="scientific">Aphanomyces astaci</name>
    <name type="common">Crayfish plague agent</name>
    <dbReference type="NCBI Taxonomy" id="112090"/>
    <lineage>
        <taxon>Eukaryota</taxon>
        <taxon>Sar</taxon>
        <taxon>Stramenopiles</taxon>
        <taxon>Oomycota</taxon>
        <taxon>Saprolegniomycetes</taxon>
        <taxon>Saprolegniales</taxon>
        <taxon>Verrucalvaceae</taxon>
        <taxon>Aphanomyces</taxon>
    </lineage>
</organism>
<feature type="domain" description="Myosin motor" evidence="7">
    <location>
        <begin position="73"/>
        <end position="291"/>
    </location>
</feature>
<keyword evidence="4" id="KW-0505">Motor protein</keyword>
<evidence type="ECO:0000259" key="7">
    <source>
        <dbReference type="PROSITE" id="PS51456"/>
    </source>
</evidence>
<dbReference type="InterPro" id="IPR001609">
    <property type="entry name" value="Myosin_head_motor_dom-like"/>
</dbReference>